<proteinExistence type="predicted"/>
<organism evidence="1">
    <name type="scientific">marine sediment metagenome</name>
    <dbReference type="NCBI Taxonomy" id="412755"/>
    <lineage>
        <taxon>unclassified sequences</taxon>
        <taxon>metagenomes</taxon>
        <taxon>ecological metagenomes</taxon>
    </lineage>
</organism>
<comment type="caution">
    <text evidence="1">The sequence shown here is derived from an EMBL/GenBank/DDBJ whole genome shotgun (WGS) entry which is preliminary data.</text>
</comment>
<dbReference type="AlphaFoldDB" id="X1D4S7"/>
<dbReference type="EMBL" id="BART01021425">
    <property type="protein sequence ID" value="GAH00114.1"/>
    <property type="molecule type" value="Genomic_DNA"/>
</dbReference>
<feature type="non-terminal residue" evidence="1">
    <location>
        <position position="1"/>
    </location>
</feature>
<accession>X1D4S7</accession>
<reference evidence="1" key="1">
    <citation type="journal article" date="2014" name="Front. Microbiol.">
        <title>High frequency of phylogenetically diverse reductive dehalogenase-homologous genes in deep subseafloor sedimentary metagenomes.</title>
        <authorList>
            <person name="Kawai M."/>
            <person name="Futagami T."/>
            <person name="Toyoda A."/>
            <person name="Takaki Y."/>
            <person name="Nishi S."/>
            <person name="Hori S."/>
            <person name="Arai W."/>
            <person name="Tsubouchi T."/>
            <person name="Morono Y."/>
            <person name="Uchiyama I."/>
            <person name="Ito T."/>
            <person name="Fujiyama A."/>
            <person name="Inagaki F."/>
            <person name="Takami H."/>
        </authorList>
    </citation>
    <scope>NUCLEOTIDE SEQUENCE</scope>
    <source>
        <strain evidence="1">Expedition CK06-06</strain>
    </source>
</reference>
<name>X1D4S7_9ZZZZ</name>
<gene>
    <name evidence="1" type="ORF">S01H4_39531</name>
</gene>
<protein>
    <submittedName>
        <fullName evidence="1">Uncharacterized protein</fullName>
    </submittedName>
</protein>
<evidence type="ECO:0000313" key="1">
    <source>
        <dbReference type="EMBL" id="GAH00114.1"/>
    </source>
</evidence>
<sequence length="40" mass="4571">HKLLSTTLQPSKCVKLPPVMFWIVMGFPKKDNRSLTENGE</sequence>